<dbReference type="Proteomes" id="UP001066276">
    <property type="component" value="Chromosome 4_2"/>
</dbReference>
<reference evidence="2" key="1">
    <citation type="journal article" date="2022" name="bioRxiv">
        <title>Sequencing and chromosome-scale assembly of the giantPleurodeles waltlgenome.</title>
        <authorList>
            <person name="Brown T."/>
            <person name="Elewa A."/>
            <person name="Iarovenko S."/>
            <person name="Subramanian E."/>
            <person name="Araus A.J."/>
            <person name="Petzold A."/>
            <person name="Susuki M."/>
            <person name="Suzuki K.-i.T."/>
            <person name="Hayashi T."/>
            <person name="Toyoda A."/>
            <person name="Oliveira C."/>
            <person name="Osipova E."/>
            <person name="Leigh N.D."/>
            <person name="Simon A."/>
            <person name="Yun M.H."/>
        </authorList>
    </citation>
    <scope>NUCLEOTIDE SEQUENCE</scope>
    <source>
        <strain evidence="2">20211129_DDA</strain>
        <tissue evidence="2">Liver</tissue>
    </source>
</reference>
<organism evidence="2 3">
    <name type="scientific">Pleurodeles waltl</name>
    <name type="common">Iberian ribbed newt</name>
    <dbReference type="NCBI Taxonomy" id="8319"/>
    <lineage>
        <taxon>Eukaryota</taxon>
        <taxon>Metazoa</taxon>
        <taxon>Chordata</taxon>
        <taxon>Craniata</taxon>
        <taxon>Vertebrata</taxon>
        <taxon>Euteleostomi</taxon>
        <taxon>Amphibia</taxon>
        <taxon>Batrachia</taxon>
        <taxon>Caudata</taxon>
        <taxon>Salamandroidea</taxon>
        <taxon>Salamandridae</taxon>
        <taxon>Pleurodelinae</taxon>
        <taxon>Pleurodeles</taxon>
    </lineage>
</organism>
<name>A0AAV7SMB1_PLEWA</name>
<keyword evidence="3" id="KW-1185">Reference proteome</keyword>
<evidence type="ECO:0008006" key="4">
    <source>
        <dbReference type="Google" id="ProtNLM"/>
    </source>
</evidence>
<keyword evidence="1" id="KW-0732">Signal</keyword>
<dbReference type="EMBL" id="JANPWB010000008">
    <property type="protein sequence ID" value="KAJ1165152.1"/>
    <property type="molecule type" value="Genomic_DNA"/>
</dbReference>
<evidence type="ECO:0000313" key="3">
    <source>
        <dbReference type="Proteomes" id="UP001066276"/>
    </source>
</evidence>
<proteinExistence type="predicted"/>
<evidence type="ECO:0000313" key="2">
    <source>
        <dbReference type="EMBL" id="KAJ1165152.1"/>
    </source>
</evidence>
<comment type="caution">
    <text evidence="2">The sequence shown here is derived from an EMBL/GenBank/DDBJ whole genome shotgun (WGS) entry which is preliminary data.</text>
</comment>
<accession>A0AAV7SMB1</accession>
<evidence type="ECO:0000256" key="1">
    <source>
        <dbReference type="SAM" id="SignalP"/>
    </source>
</evidence>
<sequence>MFSGSWVLLYTVVHAVLGVLLPSTAGTDVTLPRTRGGKSLLQVPPGLRWLRGLYPPRRSLWVRRAAPRPLLRSAPGSTPE</sequence>
<dbReference type="AlphaFoldDB" id="A0AAV7SMB1"/>
<protein>
    <recommendedName>
        <fullName evidence="4">Secreted protein</fullName>
    </recommendedName>
</protein>
<gene>
    <name evidence="2" type="ORF">NDU88_005581</name>
</gene>
<feature type="chain" id="PRO_5043798602" description="Secreted protein" evidence="1">
    <location>
        <begin position="19"/>
        <end position="80"/>
    </location>
</feature>
<feature type="signal peptide" evidence="1">
    <location>
        <begin position="1"/>
        <end position="18"/>
    </location>
</feature>